<protein>
    <recommendedName>
        <fullName evidence="7">Serine/threonine-protein phosphatase</fullName>
        <ecNumber evidence="7">3.1.3.16</ecNumber>
    </recommendedName>
</protein>
<evidence type="ECO:0000256" key="4">
    <source>
        <dbReference type="ARBA" id="ARBA00022912"/>
    </source>
</evidence>
<evidence type="ECO:0000256" key="5">
    <source>
        <dbReference type="ARBA" id="ARBA00023211"/>
    </source>
</evidence>
<dbReference type="InterPro" id="IPR006186">
    <property type="entry name" value="Ser/Thr-sp_prot-phosphatase"/>
</dbReference>
<dbReference type="PROSITE" id="PS00125">
    <property type="entry name" value="SER_THR_PHOSPHATASE"/>
    <property type="match status" value="1"/>
</dbReference>
<dbReference type="EMBL" id="KQ964522">
    <property type="protein sequence ID" value="KXN69832.1"/>
    <property type="molecule type" value="Genomic_DNA"/>
</dbReference>
<dbReference type="EC" id="3.1.3.16" evidence="7"/>
<dbReference type="GO" id="GO:0004722">
    <property type="term" value="F:protein serine/threonine phosphatase activity"/>
    <property type="evidence" value="ECO:0007669"/>
    <property type="project" value="UniProtKB-EC"/>
</dbReference>
<evidence type="ECO:0000256" key="3">
    <source>
        <dbReference type="ARBA" id="ARBA00022801"/>
    </source>
</evidence>
<keyword evidence="5" id="KW-0464">Manganese</keyword>
<sequence>MGQANSKKLSRTPSRSVEEVEEEFQHPRNSVPSINNFSPFAAPTDDDQDPIDFHDASPIGAQPFLEPILSRTGDNEGRRGSLASSLGGFSQFQSEALETGVSTGGINIDDCISRLLEAGSTAKTPKALDIEAWEIDSICALSREIFLSQPTLIEISAPVKIVGDVHGQYTDLLRLFEMCGYPPNANYLFLGDYVDRGRQSLETILLLLCYKIKYPENFFLLRGNHECANVTRVYGFFDECKRRASVKTWKTFVSVFNCLPVAAVVANKIFCVHGGLSPSLHDMDDIRQIERPSDVPDYGLLNDLLWSDPSDTTAEWEDNERGVSYCFGKQIISEFLQKYEFDLVCRAHMVVEDGYEFFNGRTLVTVFSAPNYCGEFDNYGAVMSVNEELLCSFELLKPQDLSAPQRRKRNSPPLTNEI</sequence>
<dbReference type="SMART" id="SM00156">
    <property type="entry name" value="PP2Ac"/>
    <property type="match status" value="1"/>
</dbReference>
<keyword evidence="2" id="KW-0479">Metal-binding</keyword>
<dbReference type="InterPro" id="IPR029052">
    <property type="entry name" value="Metallo-depent_PP-like"/>
</dbReference>
<dbReference type="AlphaFoldDB" id="A0A137P489"/>
<comment type="catalytic activity">
    <reaction evidence="7">
        <text>O-phospho-L-threonyl-[protein] + H2O = L-threonyl-[protein] + phosphate</text>
        <dbReference type="Rhea" id="RHEA:47004"/>
        <dbReference type="Rhea" id="RHEA-COMP:11060"/>
        <dbReference type="Rhea" id="RHEA-COMP:11605"/>
        <dbReference type="ChEBI" id="CHEBI:15377"/>
        <dbReference type="ChEBI" id="CHEBI:30013"/>
        <dbReference type="ChEBI" id="CHEBI:43474"/>
        <dbReference type="ChEBI" id="CHEBI:61977"/>
        <dbReference type="EC" id="3.1.3.16"/>
    </reaction>
</comment>
<evidence type="ECO:0000313" key="11">
    <source>
        <dbReference type="Proteomes" id="UP000070444"/>
    </source>
</evidence>
<dbReference type="OMA" id="QSDYWPP"/>
<feature type="domain" description="Serine/threonine specific protein phosphatases" evidence="9">
    <location>
        <begin position="221"/>
        <end position="226"/>
    </location>
</feature>
<comment type="similarity">
    <text evidence="6">Belongs to the PPP phosphatase family. PP-Z subfamily.</text>
</comment>
<dbReference type="STRING" id="796925.A0A137P489"/>
<dbReference type="GO" id="GO:0006883">
    <property type="term" value="P:intracellular sodium ion homeostasis"/>
    <property type="evidence" value="ECO:0007669"/>
    <property type="project" value="EnsemblFungi"/>
</dbReference>
<evidence type="ECO:0000256" key="8">
    <source>
        <dbReference type="SAM" id="MobiDB-lite"/>
    </source>
</evidence>
<dbReference type="PANTHER" id="PTHR11668:SF484">
    <property type="entry name" value="SERINE_THREONINE-PROTEIN PHOSPHATASE PP-Z1-RELATED"/>
    <property type="match status" value="1"/>
</dbReference>
<dbReference type="GO" id="GO:0008104">
    <property type="term" value="P:intracellular protein localization"/>
    <property type="evidence" value="ECO:0007669"/>
    <property type="project" value="EnsemblFungi"/>
</dbReference>
<dbReference type="FunFam" id="3.60.21.10:FF:000006">
    <property type="entry name" value="Serine/threonine-protein phosphatase"/>
    <property type="match status" value="1"/>
</dbReference>
<dbReference type="Pfam" id="PF00149">
    <property type="entry name" value="Metallophos"/>
    <property type="match status" value="1"/>
</dbReference>
<dbReference type="PRINTS" id="PR00114">
    <property type="entry name" value="STPHPHTASE"/>
</dbReference>
<gene>
    <name evidence="10" type="ORF">CONCODRAFT_79135</name>
</gene>
<evidence type="ECO:0000256" key="2">
    <source>
        <dbReference type="ARBA" id="ARBA00022723"/>
    </source>
</evidence>
<evidence type="ECO:0000313" key="10">
    <source>
        <dbReference type="EMBL" id="KXN69832.1"/>
    </source>
</evidence>
<accession>A0A137P489</accession>
<organism evidence="10 11">
    <name type="scientific">Conidiobolus coronatus (strain ATCC 28846 / CBS 209.66 / NRRL 28638)</name>
    <name type="common">Delacroixia coronata</name>
    <dbReference type="NCBI Taxonomy" id="796925"/>
    <lineage>
        <taxon>Eukaryota</taxon>
        <taxon>Fungi</taxon>
        <taxon>Fungi incertae sedis</taxon>
        <taxon>Zoopagomycota</taxon>
        <taxon>Entomophthoromycotina</taxon>
        <taxon>Entomophthoromycetes</taxon>
        <taxon>Entomophthorales</taxon>
        <taxon>Ancylistaceae</taxon>
        <taxon>Conidiobolus</taxon>
    </lineage>
</organism>
<dbReference type="GO" id="GO:0005634">
    <property type="term" value="C:nucleus"/>
    <property type="evidence" value="ECO:0007669"/>
    <property type="project" value="EnsemblFungi"/>
</dbReference>
<keyword evidence="11" id="KW-1185">Reference proteome</keyword>
<feature type="region of interest" description="Disordered" evidence="8">
    <location>
        <begin position="1"/>
        <end position="60"/>
    </location>
</feature>
<proteinExistence type="inferred from homology"/>
<dbReference type="InterPro" id="IPR004843">
    <property type="entry name" value="Calcineurin-like_PHP"/>
</dbReference>
<comment type="cofactor">
    <cofactor evidence="1">
        <name>Mn(2+)</name>
        <dbReference type="ChEBI" id="CHEBI:29035"/>
    </cofactor>
</comment>
<dbReference type="GO" id="GO:0046872">
    <property type="term" value="F:metal ion binding"/>
    <property type="evidence" value="ECO:0007669"/>
    <property type="project" value="UniProtKB-KW"/>
</dbReference>
<dbReference type="InterPro" id="IPR050341">
    <property type="entry name" value="PP1_catalytic_subunit"/>
</dbReference>
<reference evidence="10 11" key="1">
    <citation type="journal article" date="2015" name="Genome Biol. Evol.">
        <title>Phylogenomic analyses indicate that early fungi evolved digesting cell walls of algal ancestors of land plants.</title>
        <authorList>
            <person name="Chang Y."/>
            <person name="Wang S."/>
            <person name="Sekimoto S."/>
            <person name="Aerts A.L."/>
            <person name="Choi C."/>
            <person name="Clum A."/>
            <person name="LaButti K.M."/>
            <person name="Lindquist E.A."/>
            <person name="Yee Ngan C."/>
            <person name="Ohm R.A."/>
            <person name="Salamov A.A."/>
            <person name="Grigoriev I.V."/>
            <person name="Spatafora J.W."/>
            <person name="Berbee M.L."/>
        </authorList>
    </citation>
    <scope>NUCLEOTIDE SEQUENCE [LARGE SCALE GENOMIC DNA]</scope>
    <source>
        <strain evidence="10 11">NRRL 28638</strain>
    </source>
</reference>
<evidence type="ECO:0000256" key="1">
    <source>
        <dbReference type="ARBA" id="ARBA00001936"/>
    </source>
</evidence>
<feature type="compositionally biased region" description="Polar residues" evidence="8">
    <location>
        <begin position="27"/>
        <end position="38"/>
    </location>
</feature>
<dbReference type="InterPro" id="IPR031675">
    <property type="entry name" value="STPPase_N"/>
</dbReference>
<dbReference type="GO" id="GO:0000324">
    <property type="term" value="C:fungal-type vacuole"/>
    <property type="evidence" value="ECO:0007669"/>
    <property type="project" value="EnsemblFungi"/>
</dbReference>
<feature type="compositionally biased region" description="Polar residues" evidence="8">
    <location>
        <begin position="1"/>
        <end position="15"/>
    </location>
</feature>
<name>A0A137P489_CONC2</name>
<evidence type="ECO:0000256" key="6">
    <source>
        <dbReference type="ARBA" id="ARBA00029458"/>
    </source>
</evidence>
<keyword evidence="4" id="KW-0904">Protein phosphatase</keyword>
<keyword evidence="3 7" id="KW-0378">Hydrolase</keyword>
<dbReference type="SUPFAM" id="SSF56300">
    <property type="entry name" value="Metallo-dependent phosphatases"/>
    <property type="match status" value="1"/>
</dbReference>
<dbReference type="Gene3D" id="3.60.21.10">
    <property type="match status" value="1"/>
</dbReference>
<dbReference type="OrthoDB" id="1930084at2759"/>
<dbReference type="Proteomes" id="UP000070444">
    <property type="component" value="Unassembled WGS sequence"/>
</dbReference>
<dbReference type="Pfam" id="PF16891">
    <property type="entry name" value="STPPase_N"/>
    <property type="match status" value="1"/>
</dbReference>
<dbReference type="PANTHER" id="PTHR11668">
    <property type="entry name" value="SERINE/THREONINE PROTEIN PHOSPHATASE"/>
    <property type="match status" value="1"/>
</dbReference>
<evidence type="ECO:0000256" key="7">
    <source>
        <dbReference type="RuleBase" id="RU004273"/>
    </source>
</evidence>
<evidence type="ECO:0000259" key="9">
    <source>
        <dbReference type="PROSITE" id="PS00125"/>
    </source>
</evidence>